<dbReference type="Pfam" id="PF05635">
    <property type="entry name" value="23S_rRNA_IVP"/>
    <property type="match status" value="1"/>
</dbReference>
<dbReference type="Gene3D" id="1.20.1440.60">
    <property type="entry name" value="23S rRNA-intervening sequence"/>
    <property type="match status" value="1"/>
</dbReference>
<evidence type="ECO:0000313" key="1">
    <source>
        <dbReference type="EMBL" id="PTB96245.1"/>
    </source>
</evidence>
<dbReference type="InterPro" id="IPR012657">
    <property type="entry name" value="23S_rRNA-intervening_sequence"/>
</dbReference>
<dbReference type="SUPFAM" id="SSF158446">
    <property type="entry name" value="IVS-encoded protein-like"/>
    <property type="match status" value="1"/>
</dbReference>
<organism evidence="1 2">
    <name type="scientific">Marivirga lumbricoides</name>
    <dbReference type="NCBI Taxonomy" id="1046115"/>
    <lineage>
        <taxon>Bacteria</taxon>
        <taxon>Pseudomonadati</taxon>
        <taxon>Bacteroidota</taxon>
        <taxon>Cytophagia</taxon>
        <taxon>Cytophagales</taxon>
        <taxon>Marivirgaceae</taxon>
        <taxon>Marivirga</taxon>
    </lineage>
</organism>
<dbReference type="PANTHER" id="PTHR38471:SF2">
    <property type="entry name" value="FOUR HELIX BUNDLE PROTEIN"/>
    <property type="match status" value="1"/>
</dbReference>
<dbReference type="NCBIfam" id="TIGR02436">
    <property type="entry name" value="four helix bundle protein"/>
    <property type="match status" value="1"/>
</dbReference>
<sequence length="118" mass="13477">MKSDNLIQEKSYRFALAIINLAQKLKGATHFEISSQMLRSGTSIGANIEEAIGGQSRKDFYAKLSISYKEARESHYWLRLIRDSKLHDESEMNRMISDCEELLKILTAILNKVKQNGV</sequence>
<accession>A0A2T4DR14</accession>
<gene>
    <name evidence="1" type="ORF">C9994_08255</name>
</gene>
<dbReference type="Proteomes" id="UP000240608">
    <property type="component" value="Unassembled WGS sequence"/>
</dbReference>
<evidence type="ECO:0000313" key="2">
    <source>
        <dbReference type="Proteomes" id="UP000240608"/>
    </source>
</evidence>
<dbReference type="InterPro" id="IPR036583">
    <property type="entry name" value="23S_rRNA_IVS_sf"/>
</dbReference>
<dbReference type="PIRSF" id="PIRSF035652">
    <property type="entry name" value="CHP02436"/>
    <property type="match status" value="1"/>
</dbReference>
<protein>
    <submittedName>
        <fullName evidence="1">Four helix bundle protein</fullName>
    </submittedName>
</protein>
<dbReference type="AlphaFoldDB" id="A0A2T4DR14"/>
<proteinExistence type="predicted"/>
<reference evidence="1 2" key="1">
    <citation type="submission" date="2018-03" db="EMBL/GenBank/DDBJ databases">
        <title>Cross-interface Injection: A General Nanoliter Liquid Handling Method Applied to Single Cells Genome Amplification Automated Nanoliter Liquid Handling Applied to Single Cell Multiple Displacement Amplification.</title>
        <authorList>
            <person name="Yun J."/>
            <person name="Xu P."/>
            <person name="Xu J."/>
            <person name="Dai X."/>
            <person name="Wang Y."/>
            <person name="Zheng X."/>
            <person name="Cao C."/>
            <person name="Yi Q."/>
            <person name="Zhu Y."/>
            <person name="Wang L."/>
            <person name="Dong Z."/>
            <person name="Huang Y."/>
            <person name="Huang L."/>
            <person name="Du W."/>
        </authorList>
    </citation>
    <scope>NUCLEOTIDE SEQUENCE [LARGE SCALE GENOMIC DNA]</scope>
    <source>
        <strain evidence="1 2">Z-D1-2</strain>
    </source>
</reference>
<dbReference type="EMBL" id="PYVU01000060">
    <property type="protein sequence ID" value="PTB96245.1"/>
    <property type="molecule type" value="Genomic_DNA"/>
</dbReference>
<comment type="caution">
    <text evidence="1">The sequence shown here is derived from an EMBL/GenBank/DDBJ whole genome shotgun (WGS) entry which is preliminary data.</text>
</comment>
<name>A0A2T4DR14_9BACT</name>
<dbReference type="PANTHER" id="PTHR38471">
    <property type="entry name" value="FOUR HELIX BUNDLE PROTEIN"/>
    <property type="match status" value="1"/>
</dbReference>